<dbReference type="EMBL" id="BNEE01000002">
    <property type="protein sequence ID" value="GHI82819.1"/>
    <property type="molecule type" value="Genomic_DNA"/>
</dbReference>
<organism evidence="4 5">
    <name type="scientific">Streptomyces xanthophaeus</name>
    <dbReference type="NCBI Taxonomy" id="67385"/>
    <lineage>
        <taxon>Bacteria</taxon>
        <taxon>Bacillati</taxon>
        <taxon>Actinomycetota</taxon>
        <taxon>Actinomycetes</taxon>
        <taxon>Kitasatosporales</taxon>
        <taxon>Streptomycetaceae</taxon>
        <taxon>Streptomyces</taxon>
    </lineage>
</organism>
<dbReference type="InterPro" id="IPR029063">
    <property type="entry name" value="SAM-dependent_MTases_sf"/>
</dbReference>
<keyword evidence="1" id="KW-0489">Methyltransferase</keyword>
<dbReference type="InterPro" id="IPR041698">
    <property type="entry name" value="Methyltransf_25"/>
</dbReference>
<dbReference type="GO" id="GO:0008168">
    <property type="term" value="F:methyltransferase activity"/>
    <property type="evidence" value="ECO:0007669"/>
    <property type="project" value="UniProtKB-KW"/>
</dbReference>
<dbReference type="Gene3D" id="3.40.50.150">
    <property type="entry name" value="Vaccinia Virus protein VP39"/>
    <property type="match status" value="1"/>
</dbReference>
<keyword evidence="2" id="KW-0808">Transferase</keyword>
<reference evidence="4" key="1">
    <citation type="submission" date="2020-09" db="EMBL/GenBank/DDBJ databases">
        <title>Whole genome shotgun sequence of Streptomyces xanthophaeus NBRC 12829.</title>
        <authorList>
            <person name="Komaki H."/>
            <person name="Tamura T."/>
        </authorList>
    </citation>
    <scope>NUCLEOTIDE SEQUENCE</scope>
    <source>
        <strain evidence="4">NBRC 12829</strain>
    </source>
</reference>
<dbReference type="CDD" id="cd02440">
    <property type="entry name" value="AdoMet_MTases"/>
    <property type="match status" value="1"/>
</dbReference>
<dbReference type="PANTHER" id="PTHR44942:SF4">
    <property type="entry name" value="METHYLTRANSFERASE TYPE 11 DOMAIN-CONTAINING PROTEIN"/>
    <property type="match status" value="1"/>
</dbReference>
<comment type="caution">
    <text evidence="4">The sequence shown here is derived from an EMBL/GenBank/DDBJ whole genome shotgun (WGS) entry which is preliminary data.</text>
</comment>
<keyword evidence="5" id="KW-1185">Reference proteome</keyword>
<dbReference type="Proteomes" id="UP000600026">
    <property type="component" value="Unassembled WGS sequence"/>
</dbReference>
<evidence type="ECO:0000256" key="1">
    <source>
        <dbReference type="ARBA" id="ARBA00022603"/>
    </source>
</evidence>
<evidence type="ECO:0000313" key="4">
    <source>
        <dbReference type="EMBL" id="GHI82819.1"/>
    </source>
</evidence>
<dbReference type="RefSeq" id="WP_031147280.1">
    <property type="nucleotide sequence ID" value="NZ_BNEE01000002.1"/>
</dbReference>
<feature type="domain" description="Methyltransferase" evidence="3">
    <location>
        <begin position="42"/>
        <end position="128"/>
    </location>
</feature>
<dbReference type="PANTHER" id="PTHR44942">
    <property type="entry name" value="METHYLTRANSF_11 DOMAIN-CONTAINING PROTEIN"/>
    <property type="match status" value="1"/>
</dbReference>
<dbReference type="SUPFAM" id="SSF53335">
    <property type="entry name" value="S-adenosyl-L-methionine-dependent methyltransferases"/>
    <property type="match status" value="1"/>
</dbReference>
<evidence type="ECO:0000256" key="2">
    <source>
        <dbReference type="ARBA" id="ARBA00022679"/>
    </source>
</evidence>
<dbReference type="AlphaFoldDB" id="A0A919LFY4"/>
<dbReference type="Pfam" id="PF13649">
    <property type="entry name" value="Methyltransf_25"/>
    <property type="match status" value="1"/>
</dbReference>
<proteinExistence type="predicted"/>
<name>A0A919LFY4_9ACTN</name>
<dbReference type="OrthoDB" id="9797252at2"/>
<evidence type="ECO:0000313" key="5">
    <source>
        <dbReference type="Proteomes" id="UP000600026"/>
    </source>
</evidence>
<gene>
    <name evidence="4" type="ORF">Sxan_01830</name>
</gene>
<evidence type="ECO:0000259" key="3">
    <source>
        <dbReference type="Pfam" id="PF13649"/>
    </source>
</evidence>
<accession>A0A919LFY4</accession>
<dbReference type="InterPro" id="IPR051052">
    <property type="entry name" value="Diverse_substrate_MTase"/>
</dbReference>
<protein>
    <recommendedName>
        <fullName evidence="3">Methyltransferase domain-containing protein</fullName>
    </recommendedName>
</protein>
<dbReference type="GO" id="GO:0032259">
    <property type="term" value="P:methylation"/>
    <property type="evidence" value="ECO:0007669"/>
    <property type="project" value="UniProtKB-KW"/>
</dbReference>
<sequence>MSERARSFGARAQAYERFRPGYPVELFDVVTAYAGRPVRTALEIGAGTGKATRLFARHGIAVTATEPDRAMIDELRKHVPADVRRVRAAFEDVRPGERYGLVYAAAALHWTVPEGRWPRVAALLEPGGVFASFGGPVRLADPAVEEAVRTARAPFLDSDEVPSPDGTPPGHDMQWPGTELLRWPRLFTGVRQCVIERRLTMSAHDYLGHLSTVSAYLVLPVSEQQQVFGRIGRVLPETVEITADITVHLARRCAEQ</sequence>